<evidence type="ECO:0000313" key="5">
    <source>
        <dbReference type="EMBL" id="OXE28369.1"/>
    </source>
</evidence>
<accession>A0A227IZV4</accession>
<dbReference type="InterPro" id="IPR020617">
    <property type="entry name" value="Thiolase_C"/>
</dbReference>
<proteinExistence type="inferred from homology"/>
<dbReference type="PANTHER" id="PTHR18919">
    <property type="entry name" value="ACETYL-COA C-ACYLTRANSFERASE"/>
    <property type="match status" value="1"/>
</dbReference>
<dbReference type="SUPFAM" id="SSF53901">
    <property type="entry name" value="Thiolase-like"/>
    <property type="match status" value="1"/>
</dbReference>
<evidence type="ECO:0000259" key="4">
    <source>
        <dbReference type="Pfam" id="PF02803"/>
    </source>
</evidence>
<dbReference type="Gene3D" id="3.40.47.10">
    <property type="match status" value="1"/>
</dbReference>
<dbReference type="GO" id="GO:0005829">
    <property type="term" value="C:cytosol"/>
    <property type="evidence" value="ECO:0007669"/>
    <property type="project" value="TreeGrafter"/>
</dbReference>
<evidence type="ECO:0000313" key="6">
    <source>
        <dbReference type="Proteomes" id="UP000214596"/>
    </source>
</evidence>
<dbReference type="Proteomes" id="UP000214596">
    <property type="component" value="Unassembled WGS sequence"/>
</dbReference>
<dbReference type="InterPro" id="IPR016039">
    <property type="entry name" value="Thiolase-like"/>
</dbReference>
<keyword evidence="3" id="KW-0012">Acyltransferase</keyword>
<keyword evidence="2" id="KW-0808">Transferase</keyword>
<evidence type="ECO:0000256" key="3">
    <source>
        <dbReference type="ARBA" id="ARBA00023315"/>
    </source>
</evidence>
<dbReference type="GO" id="GO:0016747">
    <property type="term" value="F:acyltransferase activity, transferring groups other than amino-acyl groups"/>
    <property type="evidence" value="ECO:0007669"/>
    <property type="project" value="InterPro"/>
</dbReference>
<organism evidence="5 6">
    <name type="scientific">Vibrio parahaemolyticus</name>
    <dbReference type="NCBI Taxonomy" id="670"/>
    <lineage>
        <taxon>Bacteria</taxon>
        <taxon>Pseudomonadati</taxon>
        <taxon>Pseudomonadota</taxon>
        <taxon>Gammaproteobacteria</taxon>
        <taxon>Vibrionales</taxon>
        <taxon>Vibrionaceae</taxon>
        <taxon>Vibrio</taxon>
    </lineage>
</organism>
<evidence type="ECO:0000256" key="2">
    <source>
        <dbReference type="ARBA" id="ARBA00022679"/>
    </source>
</evidence>
<dbReference type="AlphaFoldDB" id="A0A227IZV4"/>
<feature type="non-terminal residue" evidence="5">
    <location>
        <position position="1"/>
    </location>
</feature>
<comment type="caution">
    <text evidence="5">The sequence shown here is derived from an EMBL/GenBank/DDBJ whole genome shotgun (WGS) entry which is preliminary data.</text>
</comment>
<reference evidence="5 6" key="1">
    <citation type="journal article" date="2017" name="Appl. Environ. Microbiol.">
        <title>Parallel evolution of two clades of a major Atlantic endemic Vibrio parahaemolyticus pathogen lineage by independent acquisition of related pathogenicity islands.</title>
        <authorList>
            <person name="Xu F."/>
            <person name="Gonzalez-Escalona N."/>
            <person name="Drees K.P."/>
            <person name="Sebra R.P."/>
            <person name="Cooper V.S."/>
            <person name="Jones S.H."/>
            <person name="Whistler C.A."/>
        </authorList>
    </citation>
    <scope>NUCLEOTIDE SEQUENCE [LARGE SCALE GENOMIC DNA]</scope>
    <source>
        <strain evidence="5 6">MAVP-3</strain>
    </source>
</reference>
<comment type="similarity">
    <text evidence="1">Belongs to the thiolase-like superfamily. Thiolase family.</text>
</comment>
<sequence>SIAYGHPFAATGARMMTQTLRELKRRGGGIALNTACAAGGLGAAMILEVE</sequence>
<protein>
    <recommendedName>
        <fullName evidence="4">Thiolase C-terminal domain-containing protein</fullName>
    </recommendedName>
</protein>
<name>A0A227IZV4_VIBPH</name>
<gene>
    <name evidence="5" type="ORF">CA163_34280</name>
</gene>
<evidence type="ECO:0000256" key="1">
    <source>
        <dbReference type="ARBA" id="ARBA00010982"/>
    </source>
</evidence>
<dbReference type="PANTHER" id="PTHR18919:SF107">
    <property type="entry name" value="ACETYL-COA ACETYLTRANSFERASE, CYTOSOLIC"/>
    <property type="match status" value="1"/>
</dbReference>
<dbReference type="Pfam" id="PF02803">
    <property type="entry name" value="Thiolase_C"/>
    <property type="match status" value="1"/>
</dbReference>
<feature type="domain" description="Thiolase C-terminal" evidence="4">
    <location>
        <begin position="1"/>
        <end position="48"/>
    </location>
</feature>
<dbReference type="EMBL" id="NIXT01004426">
    <property type="protein sequence ID" value="OXE28369.1"/>
    <property type="molecule type" value="Genomic_DNA"/>
</dbReference>